<dbReference type="NCBIfam" id="TIGR00082">
    <property type="entry name" value="rbfA"/>
    <property type="match status" value="1"/>
</dbReference>
<sequence length="145" mass="16208">MPSGRCEGASGGPARERGGRAARAERRATVKQQRQAKIDHEIQRALAKIIGEDLKDPRLGFVTVVRCEITQDMKHCKVFVSIIGDRHVARQTMDALASASRFLRGELGNAIDLRYTPELTFVEDRTTERAIALHKTLERAKVIDE</sequence>
<dbReference type="InterPro" id="IPR020053">
    <property type="entry name" value="Ribosome-bd_factorA_CS"/>
</dbReference>
<evidence type="ECO:0000313" key="5">
    <source>
        <dbReference type="Proteomes" id="UP001317532"/>
    </source>
</evidence>
<dbReference type="HAMAP" id="MF_00003">
    <property type="entry name" value="RbfA"/>
    <property type="match status" value="1"/>
</dbReference>
<dbReference type="PROSITE" id="PS01319">
    <property type="entry name" value="RBFA"/>
    <property type="match status" value="1"/>
</dbReference>
<dbReference type="SUPFAM" id="SSF89919">
    <property type="entry name" value="Ribosome-binding factor A, RbfA"/>
    <property type="match status" value="1"/>
</dbReference>
<evidence type="ECO:0000256" key="3">
    <source>
        <dbReference type="SAM" id="MobiDB-lite"/>
    </source>
</evidence>
<keyword evidence="1 2" id="KW-0690">Ribosome biogenesis</keyword>
<organism evidence="4 5">
    <name type="scientific">Vulcanimicrobium alpinum</name>
    <dbReference type="NCBI Taxonomy" id="3016050"/>
    <lineage>
        <taxon>Bacteria</taxon>
        <taxon>Bacillati</taxon>
        <taxon>Vulcanimicrobiota</taxon>
        <taxon>Vulcanimicrobiia</taxon>
        <taxon>Vulcanimicrobiales</taxon>
        <taxon>Vulcanimicrobiaceae</taxon>
        <taxon>Vulcanimicrobium</taxon>
    </lineage>
</organism>
<dbReference type="KEGG" id="vab:WPS_23190"/>
<dbReference type="AlphaFoldDB" id="A0AAN1XZ70"/>
<evidence type="ECO:0000256" key="2">
    <source>
        <dbReference type="HAMAP-Rule" id="MF_00003"/>
    </source>
</evidence>
<reference evidence="4 5" key="1">
    <citation type="journal article" date="2022" name="ISME Commun">
        <title>Vulcanimicrobium alpinus gen. nov. sp. nov., the first cultivated representative of the candidate phylum 'Eremiobacterota', is a metabolically versatile aerobic anoxygenic phototroph.</title>
        <authorList>
            <person name="Yabe S."/>
            <person name="Muto K."/>
            <person name="Abe K."/>
            <person name="Yokota A."/>
            <person name="Staudigel H."/>
            <person name="Tebo B.M."/>
        </authorList>
    </citation>
    <scope>NUCLEOTIDE SEQUENCE [LARGE SCALE GENOMIC DNA]</scope>
    <source>
        <strain evidence="4 5">WC8-2</strain>
    </source>
</reference>
<dbReference type="PANTHER" id="PTHR33515">
    <property type="entry name" value="RIBOSOME-BINDING FACTOR A, CHLOROPLASTIC-RELATED"/>
    <property type="match status" value="1"/>
</dbReference>
<protein>
    <recommendedName>
        <fullName evidence="2">Ribosome-binding factor A</fullName>
    </recommendedName>
</protein>
<dbReference type="Pfam" id="PF02033">
    <property type="entry name" value="RBFA"/>
    <property type="match status" value="1"/>
</dbReference>
<dbReference type="Gene3D" id="3.30.300.20">
    <property type="match status" value="1"/>
</dbReference>
<dbReference type="GO" id="GO:0005829">
    <property type="term" value="C:cytosol"/>
    <property type="evidence" value="ECO:0007669"/>
    <property type="project" value="TreeGrafter"/>
</dbReference>
<keyword evidence="5" id="KW-1185">Reference proteome</keyword>
<feature type="compositionally biased region" description="Basic and acidic residues" evidence="3">
    <location>
        <begin position="14"/>
        <end position="28"/>
    </location>
</feature>
<dbReference type="Proteomes" id="UP001317532">
    <property type="component" value="Chromosome"/>
</dbReference>
<name>A0AAN1XZ70_UNVUL</name>
<evidence type="ECO:0000256" key="1">
    <source>
        <dbReference type="ARBA" id="ARBA00022517"/>
    </source>
</evidence>
<dbReference type="RefSeq" id="WP_317994661.1">
    <property type="nucleotide sequence ID" value="NZ_AP025523.1"/>
</dbReference>
<comment type="subcellular location">
    <subcellularLocation>
        <location evidence="2">Cytoplasm</location>
    </subcellularLocation>
</comment>
<proteinExistence type="inferred from homology"/>
<comment type="similarity">
    <text evidence="2">Belongs to the RbfA family.</text>
</comment>
<comment type="subunit">
    <text evidence="2">Monomer. Binds 30S ribosomal subunits, but not 50S ribosomal subunits or 70S ribosomes.</text>
</comment>
<comment type="function">
    <text evidence="2">One of several proteins that assist in the late maturation steps of the functional core of the 30S ribosomal subunit. Associates with free 30S ribosomal subunits (but not with 30S subunits that are part of 70S ribosomes or polysomes). Required for efficient processing of 16S rRNA. May interact with the 5'-terminal helix region of 16S rRNA.</text>
</comment>
<dbReference type="PANTHER" id="PTHR33515:SF1">
    <property type="entry name" value="RIBOSOME-BINDING FACTOR A, CHLOROPLASTIC-RELATED"/>
    <property type="match status" value="1"/>
</dbReference>
<evidence type="ECO:0000313" key="4">
    <source>
        <dbReference type="EMBL" id="BDE07043.1"/>
    </source>
</evidence>
<accession>A0AAN1XZ70</accession>
<dbReference type="GO" id="GO:0043024">
    <property type="term" value="F:ribosomal small subunit binding"/>
    <property type="evidence" value="ECO:0007669"/>
    <property type="project" value="TreeGrafter"/>
</dbReference>
<dbReference type="InterPro" id="IPR023799">
    <property type="entry name" value="RbfA_dom_sf"/>
</dbReference>
<dbReference type="EMBL" id="AP025523">
    <property type="protein sequence ID" value="BDE07043.1"/>
    <property type="molecule type" value="Genomic_DNA"/>
</dbReference>
<feature type="region of interest" description="Disordered" evidence="3">
    <location>
        <begin position="1"/>
        <end position="35"/>
    </location>
</feature>
<dbReference type="InterPro" id="IPR015946">
    <property type="entry name" value="KH_dom-like_a/b"/>
</dbReference>
<gene>
    <name evidence="2 4" type="primary">rbfA</name>
    <name evidence="4" type="ORF">WPS_23190</name>
</gene>
<dbReference type="GO" id="GO:0030490">
    <property type="term" value="P:maturation of SSU-rRNA"/>
    <property type="evidence" value="ECO:0007669"/>
    <property type="project" value="UniProtKB-UniRule"/>
</dbReference>
<keyword evidence="2" id="KW-0963">Cytoplasm</keyword>
<dbReference type="InterPro" id="IPR000238">
    <property type="entry name" value="RbfA"/>
</dbReference>